<feature type="region of interest" description="Disordered" evidence="4">
    <location>
        <begin position="73"/>
        <end position="142"/>
    </location>
</feature>
<evidence type="ECO:0000256" key="4">
    <source>
        <dbReference type="SAM" id="MobiDB-lite"/>
    </source>
</evidence>
<dbReference type="InterPro" id="IPR057873">
    <property type="entry name" value="CTHRC1_C"/>
</dbReference>
<keyword evidence="7" id="KW-1185">Reference proteome</keyword>
<accession>A0ABN8R6R8</accession>
<dbReference type="Pfam" id="PF01391">
    <property type="entry name" value="Collagen"/>
    <property type="match status" value="1"/>
</dbReference>
<comment type="caution">
    <text evidence="6">The sequence shown here is derived from an EMBL/GenBank/DDBJ whole genome shotgun (WGS) entry which is preliminary data.</text>
</comment>
<keyword evidence="3" id="KW-0176">Collagen</keyword>
<dbReference type="PANTHER" id="PTHR15427:SF52">
    <property type="entry name" value="C1Q DOMAIN-CONTAINING PROTEIN"/>
    <property type="match status" value="1"/>
</dbReference>
<gene>
    <name evidence="6" type="ORF">PLOB_00015221</name>
</gene>
<feature type="compositionally biased region" description="Low complexity" evidence="4">
    <location>
        <begin position="107"/>
        <end position="131"/>
    </location>
</feature>
<evidence type="ECO:0000256" key="3">
    <source>
        <dbReference type="ARBA" id="ARBA00023119"/>
    </source>
</evidence>
<reference evidence="6 7" key="1">
    <citation type="submission" date="2022-05" db="EMBL/GenBank/DDBJ databases">
        <authorList>
            <consortium name="Genoscope - CEA"/>
            <person name="William W."/>
        </authorList>
    </citation>
    <scope>NUCLEOTIDE SEQUENCE [LARGE SCALE GENOMIC DNA]</scope>
</reference>
<evidence type="ECO:0000256" key="2">
    <source>
        <dbReference type="ARBA" id="ARBA00022525"/>
    </source>
</evidence>
<dbReference type="InterPro" id="IPR050392">
    <property type="entry name" value="Collagen/C1q_domain"/>
</dbReference>
<comment type="subcellular location">
    <subcellularLocation>
        <location evidence="1">Secreted</location>
    </subcellularLocation>
</comment>
<evidence type="ECO:0000313" key="6">
    <source>
        <dbReference type="EMBL" id="CAH3174506.1"/>
    </source>
</evidence>
<evidence type="ECO:0000259" key="5">
    <source>
        <dbReference type="Pfam" id="PF25815"/>
    </source>
</evidence>
<proteinExistence type="predicted"/>
<dbReference type="InterPro" id="IPR008160">
    <property type="entry name" value="Collagen"/>
</dbReference>
<feature type="domain" description="CTHRC1 C-terminal" evidence="5">
    <location>
        <begin position="143"/>
        <end position="276"/>
    </location>
</feature>
<name>A0ABN8R6R8_9CNID</name>
<dbReference type="PANTHER" id="PTHR15427">
    <property type="entry name" value="EMILIN ELASTIN MICROFIBRIL INTERFACE-LOCATED PROTEIN ELASTIN MICROFIBRIL INTERFACER"/>
    <property type="match status" value="1"/>
</dbReference>
<sequence length="283" mass="29982">MIEEVPPSHMVDFALFQDFVMRGVLGILSCSVIPEIDRTMSFITILLTTSMFTKLAFSANQSTVTRQCPTVINTSTSGVPGVPGVPGLNGRDGAKGDKGPAGPPGDKGPVGPPGDKGLRGQAGAPGKMGPKGAKGEQGNQGLQRNWKQCAWKNINDGKDSGLIKDCVFNKDSDSTALKVEYNGDIRIAFCLGCCSRWFFTFNGVECRKPLAIDGLMHISSNHGRTDTNIHKVTQIGGYCEGIAKGTVRVGINVGTCVGSKATDAYTGWSSVTRIMIEEVPPSQ</sequence>
<evidence type="ECO:0000313" key="7">
    <source>
        <dbReference type="Proteomes" id="UP001159405"/>
    </source>
</evidence>
<keyword evidence="2" id="KW-0964">Secreted</keyword>
<protein>
    <recommendedName>
        <fullName evidence="5">CTHRC1 C-terminal domain-containing protein</fullName>
    </recommendedName>
</protein>
<organism evidence="6 7">
    <name type="scientific">Porites lobata</name>
    <dbReference type="NCBI Taxonomy" id="104759"/>
    <lineage>
        <taxon>Eukaryota</taxon>
        <taxon>Metazoa</taxon>
        <taxon>Cnidaria</taxon>
        <taxon>Anthozoa</taxon>
        <taxon>Hexacorallia</taxon>
        <taxon>Scleractinia</taxon>
        <taxon>Fungiina</taxon>
        <taxon>Poritidae</taxon>
        <taxon>Porites</taxon>
    </lineage>
</organism>
<dbReference type="EMBL" id="CALNXK010000191">
    <property type="protein sequence ID" value="CAH3174506.1"/>
    <property type="molecule type" value="Genomic_DNA"/>
</dbReference>
<evidence type="ECO:0000256" key="1">
    <source>
        <dbReference type="ARBA" id="ARBA00004613"/>
    </source>
</evidence>
<dbReference type="Pfam" id="PF25815">
    <property type="entry name" value="CTHRC1_C"/>
    <property type="match status" value="1"/>
</dbReference>
<dbReference type="Proteomes" id="UP001159405">
    <property type="component" value="Unassembled WGS sequence"/>
</dbReference>